<dbReference type="AlphaFoldDB" id="A0A5C3NJ84"/>
<protein>
    <submittedName>
        <fullName evidence="2">Uncharacterized protein</fullName>
    </submittedName>
</protein>
<dbReference type="EMBL" id="ML213503">
    <property type="protein sequence ID" value="TFK57463.1"/>
    <property type="molecule type" value="Genomic_DNA"/>
</dbReference>
<organism evidence="2 3">
    <name type="scientific">Heliocybe sulcata</name>
    <dbReference type="NCBI Taxonomy" id="5364"/>
    <lineage>
        <taxon>Eukaryota</taxon>
        <taxon>Fungi</taxon>
        <taxon>Dikarya</taxon>
        <taxon>Basidiomycota</taxon>
        <taxon>Agaricomycotina</taxon>
        <taxon>Agaricomycetes</taxon>
        <taxon>Gloeophyllales</taxon>
        <taxon>Gloeophyllaceae</taxon>
        <taxon>Heliocybe</taxon>
    </lineage>
</organism>
<evidence type="ECO:0000256" key="1">
    <source>
        <dbReference type="SAM" id="MobiDB-lite"/>
    </source>
</evidence>
<keyword evidence="3" id="KW-1185">Reference proteome</keyword>
<evidence type="ECO:0000313" key="3">
    <source>
        <dbReference type="Proteomes" id="UP000305948"/>
    </source>
</evidence>
<reference evidence="2 3" key="1">
    <citation type="journal article" date="2019" name="Nat. Ecol. Evol.">
        <title>Megaphylogeny resolves global patterns of mushroom evolution.</title>
        <authorList>
            <person name="Varga T."/>
            <person name="Krizsan K."/>
            <person name="Foldi C."/>
            <person name="Dima B."/>
            <person name="Sanchez-Garcia M."/>
            <person name="Sanchez-Ramirez S."/>
            <person name="Szollosi G.J."/>
            <person name="Szarkandi J.G."/>
            <person name="Papp V."/>
            <person name="Albert L."/>
            <person name="Andreopoulos W."/>
            <person name="Angelini C."/>
            <person name="Antonin V."/>
            <person name="Barry K.W."/>
            <person name="Bougher N.L."/>
            <person name="Buchanan P."/>
            <person name="Buyck B."/>
            <person name="Bense V."/>
            <person name="Catcheside P."/>
            <person name="Chovatia M."/>
            <person name="Cooper J."/>
            <person name="Damon W."/>
            <person name="Desjardin D."/>
            <person name="Finy P."/>
            <person name="Geml J."/>
            <person name="Haridas S."/>
            <person name="Hughes K."/>
            <person name="Justo A."/>
            <person name="Karasinski D."/>
            <person name="Kautmanova I."/>
            <person name="Kiss B."/>
            <person name="Kocsube S."/>
            <person name="Kotiranta H."/>
            <person name="LaButti K.M."/>
            <person name="Lechner B.E."/>
            <person name="Liimatainen K."/>
            <person name="Lipzen A."/>
            <person name="Lukacs Z."/>
            <person name="Mihaltcheva S."/>
            <person name="Morgado L.N."/>
            <person name="Niskanen T."/>
            <person name="Noordeloos M.E."/>
            <person name="Ohm R.A."/>
            <person name="Ortiz-Santana B."/>
            <person name="Ovrebo C."/>
            <person name="Racz N."/>
            <person name="Riley R."/>
            <person name="Savchenko A."/>
            <person name="Shiryaev A."/>
            <person name="Soop K."/>
            <person name="Spirin V."/>
            <person name="Szebenyi C."/>
            <person name="Tomsovsky M."/>
            <person name="Tulloss R.E."/>
            <person name="Uehling J."/>
            <person name="Grigoriev I.V."/>
            <person name="Vagvolgyi C."/>
            <person name="Papp T."/>
            <person name="Martin F.M."/>
            <person name="Miettinen O."/>
            <person name="Hibbett D.S."/>
            <person name="Nagy L.G."/>
        </authorList>
    </citation>
    <scope>NUCLEOTIDE SEQUENCE [LARGE SCALE GENOMIC DNA]</scope>
    <source>
        <strain evidence="2 3">OMC1185</strain>
    </source>
</reference>
<evidence type="ECO:0000313" key="2">
    <source>
        <dbReference type="EMBL" id="TFK57463.1"/>
    </source>
</evidence>
<feature type="region of interest" description="Disordered" evidence="1">
    <location>
        <begin position="52"/>
        <end position="95"/>
    </location>
</feature>
<dbReference type="Proteomes" id="UP000305948">
    <property type="component" value="Unassembled WGS sequence"/>
</dbReference>
<gene>
    <name evidence="2" type="ORF">OE88DRAFT_1641113</name>
</gene>
<proteinExistence type="predicted"/>
<accession>A0A5C3NJ84</accession>
<name>A0A5C3NJ84_9AGAM</name>
<sequence length="153" mass="17203">MGNHVNQLSHEYCCLEEPAPAITDTSPYLCEARDAECIAILYMARAKRPQEHPLMKQGNPTSEGFPGRARRRSEDRGGIEPQFPSAVKCQSSGSENKPELVRRQLQWVALSQTDVRHKYAYTHDSSLIVLNMPQLREYGPEQPAGSSFSVFLL</sequence>